<keyword evidence="7" id="KW-0627">Porphyrin biosynthesis</keyword>
<dbReference type="InterPro" id="IPR014776">
    <property type="entry name" value="4pyrrole_Mease_sub2"/>
</dbReference>
<keyword evidence="13" id="KW-1185">Reference proteome</keyword>
<feature type="domain" description="Tetrapyrrole biosynthesis uroporphyrinogen III synthase" evidence="11">
    <location>
        <begin position="267"/>
        <end position="495"/>
    </location>
</feature>
<dbReference type="Pfam" id="PF02602">
    <property type="entry name" value="HEM4"/>
    <property type="match status" value="1"/>
</dbReference>
<dbReference type="CDD" id="cd06578">
    <property type="entry name" value="HemD"/>
    <property type="match status" value="1"/>
</dbReference>
<feature type="domain" description="Tetrapyrrole methylase" evidence="10">
    <location>
        <begin position="5"/>
        <end position="217"/>
    </location>
</feature>
<proteinExistence type="inferred from homology"/>
<dbReference type="GO" id="GO:0019354">
    <property type="term" value="P:siroheme biosynthetic process"/>
    <property type="evidence" value="ECO:0007669"/>
    <property type="project" value="InterPro"/>
</dbReference>
<dbReference type="SUPFAM" id="SSF53790">
    <property type="entry name" value="Tetrapyrrole methylase"/>
    <property type="match status" value="1"/>
</dbReference>
<evidence type="ECO:0000313" key="12">
    <source>
        <dbReference type="EMBL" id="MBM7590050.1"/>
    </source>
</evidence>
<dbReference type="Gene3D" id="3.30.950.10">
    <property type="entry name" value="Methyltransferase, Cobalt-precorrin-4 Transmethylase, Domain 2"/>
    <property type="match status" value="1"/>
</dbReference>
<dbReference type="InterPro" id="IPR035996">
    <property type="entry name" value="4pyrrol_Methylase_sf"/>
</dbReference>
<dbReference type="EMBL" id="JAFBEB010000004">
    <property type="protein sequence ID" value="MBM7590050.1"/>
    <property type="molecule type" value="Genomic_DNA"/>
</dbReference>
<evidence type="ECO:0000256" key="8">
    <source>
        <dbReference type="ARBA" id="ARBA00079776"/>
    </source>
</evidence>
<evidence type="ECO:0000256" key="5">
    <source>
        <dbReference type="ARBA" id="ARBA00022679"/>
    </source>
</evidence>
<dbReference type="Pfam" id="PF00590">
    <property type="entry name" value="TP_methylase"/>
    <property type="match status" value="1"/>
</dbReference>
<keyword evidence="12" id="KW-0456">Lyase</keyword>
<dbReference type="GO" id="GO:0004852">
    <property type="term" value="F:uroporphyrinogen-III synthase activity"/>
    <property type="evidence" value="ECO:0007669"/>
    <property type="project" value="InterPro"/>
</dbReference>
<dbReference type="InterPro" id="IPR000878">
    <property type="entry name" value="4pyrrol_Mease"/>
</dbReference>
<dbReference type="RefSeq" id="WP_204517752.1">
    <property type="nucleotide sequence ID" value="NZ_BAABIN010000007.1"/>
</dbReference>
<dbReference type="AlphaFoldDB" id="A0A938Y2J5"/>
<comment type="similarity">
    <text evidence="1 9">Belongs to the precorrin methyltransferase family.</text>
</comment>
<dbReference type="EC" id="2.1.1.107" evidence="2"/>
<dbReference type="GO" id="GO:0004851">
    <property type="term" value="F:uroporphyrin-III C-methyltransferase activity"/>
    <property type="evidence" value="ECO:0007669"/>
    <property type="project" value="UniProtKB-EC"/>
</dbReference>
<dbReference type="NCBIfam" id="TIGR01469">
    <property type="entry name" value="cobA_cysG_Cterm"/>
    <property type="match status" value="1"/>
</dbReference>
<dbReference type="InterPro" id="IPR014777">
    <property type="entry name" value="4pyrrole_Mease_sub1"/>
</dbReference>
<dbReference type="CDD" id="cd11642">
    <property type="entry name" value="SUMT"/>
    <property type="match status" value="1"/>
</dbReference>
<dbReference type="FunFam" id="3.40.1010.10:FF:000001">
    <property type="entry name" value="Siroheme synthase"/>
    <property type="match status" value="1"/>
</dbReference>
<accession>A0A938Y2J5</accession>
<comment type="caution">
    <text evidence="12">The sequence shown here is derived from an EMBL/GenBank/DDBJ whole genome shotgun (WGS) entry which is preliminary data.</text>
</comment>
<keyword evidence="6" id="KW-0949">S-adenosyl-L-methionine</keyword>
<reference evidence="12" key="1">
    <citation type="submission" date="2021-01" db="EMBL/GenBank/DDBJ databases">
        <title>Genomic Encyclopedia of Type Strains, Phase IV (KMG-IV): sequencing the most valuable type-strain genomes for metagenomic binning, comparative biology and taxonomic classification.</title>
        <authorList>
            <person name="Goeker M."/>
        </authorList>
    </citation>
    <scope>NUCLEOTIDE SEQUENCE</scope>
    <source>
        <strain evidence="12">DSM 25523</strain>
    </source>
</reference>
<dbReference type="InterPro" id="IPR006366">
    <property type="entry name" value="CobA/CysG_C"/>
</dbReference>
<sequence length="498" mass="54806">MGKGKVYLVGAGPGDPKLITVRGLETIKRADCIVYDRLASPRLLSHAKPDVELIYCGKLPDRHTLTQEEINQVLVEKALEGKVVTRLKGGDPSIFGRVGEEAEELVKHGIPFEIVPGITSGIAAPAYAGIPVTHRDFNSSLAIVTGHERPEKTESSINWPHLATGVETIIFYMGVGNLPFICQQLIRYGRSPQTPVALIRWGTTIEQQTVVGTLENIVQKREEAGLSNPAIIIVGEVVKLREKLQWFEQKPLFGKRVLVTRARSQASELSEQIAELGGEPIEFPLIKMVPPKRQEELDQALRNLSQFDWVMFTSTNGVAFFFKRLRELKLDIRQLRAKIAAVGPKTAAALEEKGLVVEVLPGQFRAEGLLDSLRDQLHAGEKVLLPRADIARETLPRELTRLGLEVTEVDTYDTEIDAENAEETLELLRQGAIQIITFTSSSTVKNFVQALGEQNLELLKGVKIACIGPITAETANALGLTVDAVAKDYTIQGLIDIL</sequence>
<dbReference type="PANTHER" id="PTHR45790">
    <property type="entry name" value="SIROHEME SYNTHASE-RELATED"/>
    <property type="match status" value="1"/>
</dbReference>
<gene>
    <name evidence="12" type="ORF">JOD01_001651</name>
</gene>
<evidence type="ECO:0000313" key="13">
    <source>
        <dbReference type="Proteomes" id="UP000717624"/>
    </source>
</evidence>
<dbReference type="InterPro" id="IPR050161">
    <property type="entry name" value="Siro_Cobalamin_biosynth"/>
</dbReference>
<dbReference type="PROSITE" id="PS00839">
    <property type="entry name" value="SUMT_1"/>
    <property type="match status" value="1"/>
</dbReference>
<organism evidence="12 13">
    <name type="scientific">Brevibacillus fulvus</name>
    <dbReference type="NCBI Taxonomy" id="1125967"/>
    <lineage>
        <taxon>Bacteria</taxon>
        <taxon>Bacillati</taxon>
        <taxon>Bacillota</taxon>
        <taxon>Bacilli</taxon>
        <taxon>Bacillales</taxon>
        <taxon>Paenibacillaceae</taxon>
        <taxon>Brevibacillus</taxon>
    </lineage>
</organism>
<evidence type="ECO:0000256" key="7">
    <source>
        <dbReference type="ARBA" id="ARBA00023244"/>
    </source>
</evidence>
<protein>
    <recommendedName>
        <fullName evidence="3">Uroporphyrinogen-III C-methyltransferase</fullName>
        <ecNumber evidence="2">2.1.1.107</ecNumber>
    </recommendedName>
    <alternativeName>
        <fullName evidence="8">Uroporphyrinogen III methylase</fullName>
    </alternativeName>
</protein>
<dbReference type="Gene3D" id="3.40.1010.10">
    <property type="entry name" value="Cobalt-precorrin-4 Transmethylase, Domain 1"/>
    <property type="match status" value="1"/>
</dbReference>
<dbReference type="Proteomes" id="UP000717624">
    <property type="component" value="Unassembled WGS sequence"/>
</dbReference>
<evidence type="ECO:0000256" key="9">
    <source>
        <dbReference type="RuleBase" id="RU003960"/>
    </source>
</evidence>
<dbReference type="FunFam" id="3.30.950.10:FF:000001">
    <property type="entry name" value="Siroheme synthase"/>
    <property type="match status" value="1"/>
</dbReference>
<dbReference type="PROSITE" id="PS00840">
    <property type="entry name" value="SUMT_2"/>
    <property type="match status" value="1"/>
</dbReference>
<dbReference type="PANTHER" id="PTHR45790:SF3">
    <property type="entry name" value="S-ADENOSYL-L-METHIONINE-DEPENDENT UROPORPHYRINOGEN III METHYLTRANSFERASE, CHLOROPLASTIC"/>
    <property type="match status" value="1"/>
</dbReference>
<dbReference type="Gene3D" id="3.40.50.10090">
    <property type="match status" value="2"/>
</dbReference>
<evidence type="ECO:0000256" key="2">
    <source>
        <dbReference type="ARBA" id="ARBA00012162"/>
    </source>
</evidence>
<evidence type="ECO:0000256" key="6">
    <source>
        <dbReference type="ARBA" id="ARBA00022691"/>
    </source>
</evidence>
<evidence type="ECO:0000259" key="11">
    <source>
        <dbReference type="Pfam" id="PF02602"/>
    </source>
</evidence>
<dbReference type="NCBIfam" id="NF004790">
    <property type="entry name" value="PRK06136.1"/>
    <property type="match status" value="1"/>
</dbReference>
<dbReference type="InterPro" id="IPR003043">
    <property type="entry name" value="Uropor_MeTrfase_CS"/>
</dbReference>
<dbReference type="FunFam" id="3.40.50.10090:FF:000001">
    <property type="entry name" value="Bifunctional uroporphyrinogen-III C-methyltransferase/uroporphyrinogen-III synthase"/>
    <property type="match status" value="1"/>
</dbReference>
<keyword evidence="5 9" id="KW-0808">Transferase</keyword>
<dbReference type="InterPro" id="IPR036108">
    <property type="entry name" value="4pyrrol_syn_uPrphyn_synt_sf"/>
</dbReference>
<evidence type="ECO:0000256" key="1">
    <source>
        <dbReference type="ARBA" id="ARBA00005879"/>
    </source>
</evidence>
<evidence type="ECO:0000259" key="10">
    <source>
        <dbReference type="Pfam" id="PF00590"/>
    </source>
</evidence>
<dbReference type="SUPFAM" id="SSF69618">
    <property type="entry name" value="HemD-like"/>
    <property type="match status" value="1"/>
</dbReference>
<evidence type="ECO:0000256" key="3">
    <source>
        <dbReference type="ARBA" id="ARBA00018323"/>
    </source>
</evidence>
<dbReference type="InterPro" id="IPR003754">
    <property type="entry name" value="4pyrrol_synth_uPrphyn_synth"/>
</dbReference>
<dbReference type="GO" id="GO:0032259">
    <property type="term" value="P:methylation"/>
    <property type="evidence" value="ECO:0007669"/>
    <property type="project" value="UniProtKB-KW"/>
</dbReference>
<name>A0A938Y2J5_9BACL</name>
<keyword evidence="4 9" id="KW-0489">Methyltransferase</keyword>
<evidence type="ECO:0000256" key="4">
    <source>
        <dbReference type="ARBA" id="ARBA00022603"/>
    </source>
</evidence>